<feature type="signal peptide" evidence="1">
    <location>
        <begin position="1"/>
        <end position="20"/>
    </location>
</feature>
<evidence type="ECO:0000313" key="3">
    <source>
        <dbReference type="Proteomes" id="UP000030634"/>
    </source>
</evidence>
<proteinExistence type="predicted"/>
<evidence type="ECO:0000256" key="1">
    <source>
        <dbReference type="SAM" id="SignalP"/>
    </source>
</evidence>
<dbReference type="Proteomes" id="UP000030634">
    <property type="component" value="Chromosome"/>
</dbReference>
<dbReference type="EMBL" id="CP010028">
    <property type="protein sequence ID" value="AIZ45077.1"/>
    <property type="molecule type" value="Genomic_DNA"/>
</dbReference>
<keyword evidence="1" id="KW-0732">Signal</keyword>
<protein>
    <recommendedName>
        <fullName evidence="4">Carboxypeptidase regulatory-like domain-containing protein</fullName>
    </recommendedName>
</protein>
<reference evidence="3" key="1">
    <citation type="submission" date="2014-11" db="EMBL/GenBank/DDBJ databases">
        <title>Hymenobacter sp. DG25B genome submission.</title>
        <authorList>
            <person name="Jung H.-Y."/>
            <person name="Kim M.K."/>
            <person name="Srinivasan S."/>
            <person name="Lim S."/>
        </authorList>
    </citation>
    <scope>NUCLEOTIDE SEQUENCE [LARGE SCALE GENOMIC DNA]</scope>
    <source>
        <strain evidence="3">DY59</strain>
    </source>
</reference>
<name>A0A0A7KFW6_9DEIO</name>
<dbReference type="RefSeq" id="WP_039683706.1">
    <property type="nucleotide sequence ID" value="NZ_CP010028.1"/>
</dbReference>
<dbReference type="HOGENOM" id="CLU_1445467_0_0_0"/>
<organism evidence="2 3">
    <name type="scientific">Deinococcus radiopugnans</name>
    <dbReference type="NCBI Taxonomy" id="57497"/>
    <lineage>
        <taxon>Bacteria</taxon>
        <taxon>Thermotogati</taxon>
        <taxon>Deinococcota</taxon>
        <taxon>Deinococci</taxon>
        <taxon>Deinococcales</taxon>
        <taxon>Deinococcaceae</taxon>
        <taxon>Deinococcus</taxon>
    </lineage>
</organism>
<evidence type="ECO:0008006" key="4">
    <source>
        <dbReference type="Google" id="ProtNLM"/>
    </source>
</evidence>
<dbReference type="STRING" id="1182571.QR90_08050"/>
<dbReference type="AlphaFoldDB" id="A0A0A7KFW6"/>
<sequence length="189" mass="19961">MNARLLIPLALGLLAAPASALTVRGVVQGSVAPESRIGGFAVTPFGQPVQELVSAAVDAGRFQLDLPATAPPTRAQAVLTSQNVSWPGVIDPVQVNAAVQAGELKFFVYRDQNGNARHDDNEALREVAPMVAKATLFIPWVSADVTVTANKGYQATLKRGWNAFLVAVGRTVTVQQASDMVMVTVSIQK</sequence>
<dbReference type="KEGG" id="dsw:QR90_08050"/>
<gene>
    <name evidence="2" type="ORF">QR90_08050</name>
</gene>
<accession>A0A0A7KFW6</accession>
<evidence type="ECO:0000313" key="2">
    <source>
        <dbReference type="EMBL" id="AIZ45077.1"/>
    </source>
</evidence>
<feature type="chain" id="PRO_5002040614" description="Carboxypeptidase regulatory-like domain-containing protein" evidence="1">
    <location>
        <begin position="21"/>
        <end position="189"/>
    </location>
</feature>